<evidence type="ECO:0000313" key="3">
    <source>
        <dbReference type="Proteomes" id="UP000521943"/>
    </source>
</evidence>
<dbReference type="EMBL" id="JACGCI010000059">
    <property type="protein sequence ID" value="KAF6750030.1"/>
    <property type="molecule type" value="Genomic_DNA"/>
</dbReference>
<name>A0A8H6HN06_9AGAR</name>
<accession>A0A8H6HN06</accession>
<reference evidence="2 3" key="1">
    <citation type="submission" date="2020-07" db="EMBL/GenBank/DDBJ databases">
        <title>Comparative genomics of pyrophilous fungi reveals a link between fire events and developmental genes.</title>
        <authorList>
            <consortium name="DOE Joint Genome Institute"/>
            <person name="Steindorff A.S."/>
            <person name="Carver A."/>
            <person name="Calhoun S."/>
            <person name="Stillman K."/>
            <person name="Liu H."/>
            <person name="Lipzen A."/>
            <person name="Pangilinan J."/>
            <person name="Labutti K."/>
            <person name="Bruns T.D."/>
            <person name="Grigoriev I.V."/>
        </authorList>
    </citation>
    <scope>NUCLEOTIDE SEQUENCE [LARGE SCALE GENOMIC DNA]</scope>
    <source>
        <strain evidence="2 3">CBS 144469</strain>
    </source>
</reference>
<evidence type="ECO:0000313" key="2">
    <source>
        <dbReference type="EMBL" id="KAF6750030.1"/>
    </source>
</evidence>
<protein>
    <submittedName>
        <fullName evidence="2">Uncharacterized protein</fullName>
    </submittedName>
</protein>
<gene>
    <name evidence="2" type="ORF">DFP72DRAFT_852003</name>
</gene>
<proteinExistence type="predicted"/>
<organism evidence="2 3">
    <name type="scientific">Ephemerocybe angulata</name>
    <dbReference type="NCBI Taxonomy" id="980116"/>
    <lineage>
        <taxon>Eukaryota</taxon>
        <taxon>Fungi</taxon>
        <taxon>Dikarya</taxon>
        <taxon>Basidiomycota</taxon>
        <taxon>Agaricomycotina</taxon>
        <taxon>Agaricomycetes</taxon>
        <taxon>Agaricomycetidae</taxon>
        <taxon>Agaricales</taxon>
        <taxon>Agaricineae</taxon>
        <taxon>Psathyrellaceae</taxon>
        <taxon>Ephemerocybe</taxon>
    </lineage>
</organism>
<dbReference type="Proteomes" id="UP000521943">
    <property type="component" value="Unassembled WGS sequence"/>
</dbReference>
<evidence type="ECO:0000256" key="1">
    <source>
        <dbReference type="SAM" id="MobiDB-lite"/>
    </source>
</evidence>
<comment type="caution">
    <text evidence="2">The sequence shown here is derived from an EMBL/GenBank/DDBJ whole genome shotgun (WGS) entry which is preliminary data.</text>
</comment>
<feature type="compositionally biased region" description="Low complexity" evidence="1">
    <location>
        <begin position="31"/>
        <end position="40"/>
    </location>
</feature>
<keyword evidence="3" id="KW-1185">Reference proteome</keyword>
<dbReference type="AlphaFoldDB" id="A0A8H6HN06"/>
<sequence length="182" mass="20274">MTRPQPSSFPSLICYTAYPPASAPSKKCKRTPTASEMPTTTTLTPAHFACLIAIWALDRTAEMTRGRIPGYCSRVSMSPKVGDEVLSLLERVMVGSGERDVGSKRAEGGRRRVDWGASACTQGSGVGRAIRTIQKRIRQVDTAPLRLSSYFPRILILRRYTRLWGYDDYDTLEQGWEDVRVG</sequence>
<feature type="region of interest" description="Disordered" evidence="1">
    <location>
        <begin position="21"/>
        <end position="40"/>
    </location>
</feature>